<dbReference type="AlphaFoldDB" id="A0A1L7AAV0"/>
<dbReference type="EMBL" id="CP015583">
    <property type="protein sequence ID" value="APT55840.1"/>
    <property type="molecule type" value="Genomic_DNA"/>
</dbReference>
<name>A0A1L7AAV0_9PROT</name>
<evidence type="ECO:0000313" key="3">
    <source>
        <dbReference type="Proteomes" id="UP000185494"/>
    </source>
</evidence>
<dbReference type="PANTHER" id="PTHR33164">
    <property type="entry name" value="TRANSCRIPTIONAL REGULATOR, MARR FAMILY"/>
    <property type="match status" value="1"/>
</dbReference>
<dbReference type="KEGG" id="rgi:RGI145_00575"/>
<sequence length="132" mass="14424">MMTECYCVALRVAARKVSSIYDEALAPAGVNVAQYSLLRRIGHFQPVSLTELARLSLLDRSTVGRNAKLLERDGLIRSVAGRDQRETALELTEAAQQVLSDGAPLWNKAQAEVEALLGAEGARNLRALLYDL</sequence>
<reference evidence="2 3" key="1">
    <citation type="submission" date="2016-05" db="EMBL/GenBank/DDBJ databases">
        <title>Complete Genome and Methylome Analysis of Psychrotrophic Bacterial Isolates from Antarctic Lake Untersee.</title>
        <authorList>
            <person name="Fomenkov A."/>
            <person name="Akimov V.N."/>
            <person name="Vasilyeva L.V."/>
            <person name="Andersen D."/>
            <person name="Vincze T."/>
            <person name="Roberts R.J."/>
        </authorList>
    </citation>
    <scope>NUCLEOTIDE SEQUENCE [LARGE SCALE GENOMIC DNA]</scope>
    <source>
        <strain evidence="2 3">U14-5</strain>
    </source>
</reference>
<organism evidence="2 3">
    <name type="scientific">Roseomonas gilardii</name>
    <dbReference type="NCBI Taxonomy" id="257708"/>
    <lineage>
        <taxon>Bacteria</taxon>
        <taxon>Pseudomonadati</taxon>
        <taxon>Pseudomonadota</taxon>
        <taxon>Alphaproteobacteria</taxon>
        <taxon>Acetobacterales</taxon>
        <taxon>Roseomonadaceae</taxon>
        <taxon>Roseomonas</taxon>
    </lineage>
</organism>
<accession>A0A1L7AAV0</accession>
<dbReference type="InterPro" id="IPR036388">
    <property type="entry name" value="WH-like_DNA-bd_sf"/>
</dbReference>
<evidence type="ECO:0000313" key="2">
    <source>
        <dbReference type="EMBL" id="APT55840.1"/>
    </source>
</evidence>
<dbReference type="eggNOG" id="COG1846">
    <property type="taxonomic scope" value="Bacteria"/>
</dbReference>
<dbReference type="STRING" id="257708.RGI145_00575"/>
<protein>
    <submittedName>
        <fullName evidence="2">MarR family transcriptional regulator</fullName>
    </submittedName>
</protein>
<dbReference type="GO" id="GO:0006950">
    <property type="term" value="P:response to stress"/>
    <property type="evidence" value="ECO:0007669"/>
    <property type="project" value="TreeGrafter"/>
</dbReference>
<gene>
    <name evidence="2" type="ORF">RGI145_00575</name>
</gene>
<dbReference type="InterPro" id="IPR039422">
    <property type="entry name" value="MarR/SlyA-like"/>
</dbReference>
<dbReference type="InterPro" id="IPR036390">
    <property type="entry name" value="WH_DNA-bd_sf"/>
</dbReference>
<dbReference type="SUPFAM" id="SSF46785">
    <property type="entry name" value="Winged helix' DNA-binding domain"/>
    <property type="match status" value="1"/>
</dbReference>
<dbReference type="Pfam" id="PF12802">
    <property type="entry name" value="MarR_2"/>
    <property type="match status" value="1"/>
</dbReference>
<dbReference type="Gene3D" id="1.10.10.10">
    <property type="entry name" value="Winged helix-like DNA-binding domain superfamily/Winged helix DNA-binding domain"/>
    <property type="match status" value="1"/>
</dbReference>
<dbReference type="GO" id="GO:0003700">
    <property type="term" value="F:DNA-binding transcription factor activity"/>
    <property type="evidence" value="ECO:0007669"/>
    <property type="project" value="InterPro"/>
</dbReference>
<feature type="domain" description="HTH marR-type" evidence="1">
    <location>
        <begin position="3"/>
        <end position="132"/>
    </location>
</feature>
<dbReference type="InterPro" id="IPR000835">
    <property type="entry name" value="HTH_MarR-typ"/>
</dbReference>
<dbReference type="Proteomes" id="UP000185494">
    <property type="component" value="Chromosome 1"/>
</dbReference>
<dbReference type="SMART" id="SM00347">
    <property type="entry name" value="HTH_MARR"/>
    <property type="match status" value="1"/>
</dbReference>
<evidence type="ECO:0000259" key="1">
    <source>
        <dbReference type="PROSITE" id="PS50995"/>
    </source>
</evidence>
<proteinExistence type="predicted"/>
<dbReference type="PROSITE" id="PS50995">
    <property type="entry name" value="HTH_MARR_2"/>
    <property type="match status" value="1"/>
</dbReference>
<dbReference type="PANTHER" id="PTHR33164:SF105">
    <property type="entry name" value="TRANSCRIPTIONAL REPRESSOR PROTEIN-RELATED"/>
    <property type="match status" value="1"/>
</dbReference>